<organism evidence="5 6">
    <name type="scientific">Myceligenerans xiligouense</name>
    <dbReference type="NCBI Taxonomy" id="253184"/>
    <lineage>
        <taxon>Bacteria</taxon>
        <taxon>Bacillati</taxon>
        <taxon>Actinomycetota</taxon>
        <taxon>Actinomycetes</taxon>
        <taxon>Micrococcales</taxon>
        <taxon>Promicromonosporaceae</taxon>
        <taxon>Myceligenerans</taxon>
    </lineage>
</organism>
<dbReference type="EMBL" id="RKQZ01000001">
    <property type="protein sequence ID" value="RPF21527.1"/>
    <property type="molecule type" value="Genomic_DNA"/>
</dbReference>
<dbReference type="Gene3D" id="3.40.50.300">
    <property type="entry name" value="P-loop containing nucleotide triphosphate hydrolases"/>
    <property type="match status" value="1"/>
</dbReference>
<dbReference type="AlphaFoldDB" id="A0A3N4YN40"/>
<evidence type="ECO:0000313" key="6">
    <source>
        <dbReference type="Proteomes" id="UP000280501"/>
    </source>
</evidence>
<dbReference type="SUPFAM" id="SSF52540">
    <property type="entry name" value="P-loop containing nucleoside triphosphate hydrolases"/>
    <property type="match status" value="1"/>
</dbReference>
<accession>A0A3N4YN40</accession>
<dbReference type="OrthoDB" id="8773773at2"/>
<dbReference type="PROSITE" id="PS00211">
    <property type="entry name" value="ABC_TRANSPORTER_1"/>
    <property type="match status" value="1"/>
</dbReference>
<dbReference type="InterPro" id="IPR003593">
    <property type="entry name" value="AAA+_ATPase"/>
</dbReference>
<keyword evidence="1" id="KW-0813">Transport</keyword>
<comment type="caution">
    <text evidence="5">The sequence shown here is derived from an EMBL/GenBank/DDBJ whole genome shotgun (WGS) entry which is preliminary data.</text>
</comment>
<dbReference type="GO" id="GO:0016887">
    <property type="term" value="F:ATP hydrolysis activity"/>
    <property type="evidence" value="ECO:0007669"/>
    <property type="project" value="InterPro"/>
</dbReference>
<dbReference type="PANTHER" id="PTHR42788:SF13">
    <property type="entry name" value="ALIPHATIC SULFONATES IMPORT ATP-BINDING PROTEIN SSUB"/>
    <property type="match status" value="1"/>
</dbReference>
<keyword evidence="6" id="KW-1185">Reference proteome</keyword>
<proteinExistence type="predicted"/>
<sequence length="288" mass="31565">MPPEDVPDIAVVSRGRTLPPERTLLSVRGLRKVYETGGGAVEAVRDLTFDLGRNELTCLVGPSGSGKTTLLKCIAGLLAPTSGDVLLDGKRVTGPPKKMAVVFQEYGRSLYPWLRVADNVGLPLRNAGVPAARRTALVAEALESVGLAHVPRAYPWQLSGGMQQRVAIARAIAYQPEVLLMDEPFAAVDAQTRADLEDLVRSVRERLGVTVLFVTHDIDESVYLGTRVIILSSSPTVVQEDLVVDLPDQRDQLETRALPRFTELRHHVYEQIQLAKRGHRPEDEKVAD</sequence>
<dbReference type="SMART" id="SM00382">
    <property type="entry name" value="AAA"/>
    <property type="match status" value="1"/>
</dbReference>
<evidence type="ECO:0000256" key="1">
    <source>
        <dbReference type="ARBA" id="ARBA00022448"/>
    </source>
</evidence>
<dbReference type="Proteomes" id="UP000280501">
    <property type="component" value="Unassembled WGS sequence"/>
</dbReference>
<dbReference type="GO" id="GO:0005524">
    <property type="term" value="F:ATP binding"/>
    <property type="evidence" value="ECO:0007669"/>
    <property type="project" value="UniProtKB-KW"/>
</dbReference>
<keyword evidence="3 5" id="KW-0067">ATP-binding</keyword>
<evidence type="ECO:0000259" key="4">
    <source>
        <dbReference type="PROSITE" id="PS50893"/>
    </source>
</evidence>
<name>A0A3N4YN40_9MICO</name>
<evidence type="ECO:0000313" key="5">
    <source>
        <dbReference type="EMBL" id="RPF21527.1"/>
    </source>
</evidence>
<dbReference type="PANTHER" id="PTHR42788">
    <property type="entry name" value="TAURINE IMPORT ATP-BINDING PROTEIN-RELATED"/>
    <property type="match status" value="1"/>
</dbReference>
<dbReference type="PROSITE" id="PS50893">
    <property type="entry name" value="ABC_TRANSPORTER_2"/>
    <property type="match status" value="1"/>
</dbReference>
<dbReference type="InterPro" id="IPR003439">
    <property type="entry name" value="ABC_transporter-like_ATP-bd"/>
</dbReference>
<dbReference type="InterPro" id="IPR017871">
    <property type="entry name" value="ABC_transporter-like_CS"/>
</dbReference>
<dbReference type="Pfam" id="PF00005">
    <property type="entry name" value="ABC_tran"/>
    <property type="match status" value="1"/>
</dbReference>
<dbReference type="InterPro" id="IPR050166">
    <property type="entry name" value="ABC_transporter_ATP-bind"/>
</dbReference>
<reference evidence="5 6" key="1">
    <citation type="submission" date="2018-11" db="EMBL/GenBank/DDBJ databases">
        <title>Sequencing the genomes of 1000 actinobacteria strains.</title>
        <authorList>
            <person name="Klenk H.-P."/>
        </authorList>
    </citation>
    <scope>NUCLEOTIDE SEQUENCE [LARGE SCALE GENOMIC DNA]</scope>
    <source>
        <strain evidence="5 6">DSM 15700</strain>
    </source>
</reference>
<dbReference type="InterPro" id="IPR027417">
    <property type="entry name" value="P-loop_NTPase"/>
</dbReference>
<protein>
    <submittedName>
        <fullName evidence="5">NitT/TauT family transport system ATP-binding protein</fullName>
    </submittedName>
</protein>
<evidence type="ECO:0000256" key="3">
    <source>
        <dbReference type="ARBA" id="ARBA00022840"/>
    </source>
</evidence>
<keyword evidence="2" id="KW-0547">Nucleotide-binding</keyword>
<evidence type="ECO:0000256" key="2">
    <source>
        <dbReference type="ARBA" id="ARBA00022741"/>
    </source>
</evidence>
<dbReference type="CDD" id="cd03293">
    <property type="entry name" value="ABC_NrtD_SsuB_transporters"/>
    <property type="match status" value="1"/>
</dbReference>
<gene>
    <name evidence="5" type="ORF">EDD34_2158</name>
</gene>
<dbReference type="RefSeq" id="WP_123814556.1">
    <property type="nucleotide sequence ID" value="NZ_RKQZ01000001.1"/>
</dbReference>
<feature type="domain" description="ABC transporter" evidence="4">
    <location>
        <begin position="25"/>
        <end position="258"/>
    </location>
</feature>